<dbReference type="SUPFAM" id="SSF64288">
    <property type="entry name" value="Chorismate lyase-like"/>
    <property type="match status" value="1"/>
</dbReference>
<reference evidence="1 2" key="1">
    <citation type="submission" date="2013-08" db="EMBL/GenBank/DDBJ databases">
        <title>The genome sequence of Skermanella stibiiresistens.</title>
        <authorList>
            <person name="Zhu W."/>
            <person name="Wang G."/>
        </authorList>
    </citation>
    <scope>NUCLEOTIDE SEQUENCE [LARGE SCALE GENOMIC DNA]</scope>
    <source>
        <strain evidence="1 2">SB22</strain>
    </source>
</reference>
<protein>
    <submittedName>
        <fullName evidence="1">Uncharacterized protein</fullName>
    </submittedName>
</protein>
<evidence type="ECO:0000313" key="1">
    <source>
        <dbReference type="EMBL" id="EWY36580.1"/>
    </source>
</evidence>
<gene>
    <name evidence="1" type="ORF">N825_26450</name>
</gene>
<dbReference type="PATRIC" id="fig|1385369.3.peg.6420"/>
<dbReference type="Gene3D" id="3.40.1410.10">
    <property type="entry name" value="Chorismate lyase-like"/>
    <property type="match status" value="1"/>
</dbReference>
<dbReference type="RefSeq" id="WP_037460441.1">
    <property type="nucleotide sequence ID" value="NZ_AVFL01000040.1"/>
</dbReference>
<dbReference type="InterPro" id="IPR028978">
    <property type="entry name" value="Chorismate_lyase_/UTRA_dom_sf"/>
</dbReference>
<sequence length="179" mass="18859">MLDFLSAYGAFAPEPISPPEVPGAFRRLLDHQGSMTSVLSAYWGTGIVADVTCHGLSREKVALLRQVILRTEPDRMPVEIAEIRVAAGAFDDALLSRLAGSPVPFGRSLQLVGIGFSTEPVGFFKLSASKALAEAGGVAAGAVMFGRTARLLGLDGRLLAESVEILPRVREAVREAGIG</sequence>
<dbReference type="Proteomes" id="UP000019486">
    <property type="component" value="Unassembled WGS sequence"/>
</dbReference>
<dbReference type="EMBL" id="AVFL01000040">
    <property type="protein sequence ID" value="EWY36580.1"/>
    <property type="molecule type" value="Genomic_DNA"/>
</dbReference>
<comment type="caution">
    <text evidence="1">The sequence shown here is derived from an EMBL/GenBank/DDBJ whole genome shotgun (WGS) entry which is preliminary data.</text>
</comment>
<dbReference type="OrthoDB" id="7358362at2"/>
<evidence type="ECO:0000313" key="2">
    <source>
        <dbReference type="Proteomes" id="UP000019486"/>
    </source>
</evidence>
<proteinExistence type="predicted"/>
<accession>W9GRN8</accession>
<dbReference type="AlphaFoldDB" id="W9GRN8"/>
<organism evidence="1 2">
    <name type="scientific">Skermanella stibiiresistens SB22</name>
    <dbReference type="NCBI Taxonomy" id="1385369"/>
    <lineage>
        <taxon>Bacteria</taxon>
        <taxon>Pseudomonadati</taxon>
        <taxon>Pseudomonadota</taxon>
        <taxon>Alphaproteobacteria</taxon>
        <taxon>Rhodospirillales</taxon>
        <taxon>Azospirillaceae</taxon>
        <taxon>Skermanella</taxon>
    </lineage>
</organism>
<dbReference type="STRING" id="1385369.N825_26450"/>
<keyword evidence="2" id="KW-1185">Reference proteome</keyword>
<name>W9GRN8_9PROT</name>